<evidence type="ECO:0000259" key="9">
    <source>
        <dbReference type="PROSITE" id="PS50157"/>
    </source>
</evidence>
<keyword evidence="5" id="KW-0862">Zinc</keyword>
<organism evidence="10 11">
    <name type="scientific">Caerostris darwini</name>
    <dbReference type="NCBI Taxonomy" id="1538125"/>
    <lineage>
        <taxon>Eukaryota</taxon>
        <taxon>Metazoa</taxon>
        <taxon>Ecdysozoa</taxon>
        <taxon>Arthropoda</taxon>
        <taxon>Chelicerata</taxon>
        <taxon>Arachnida</taxon>
        <taxon>Araneae</taxon>
        <taxon>Araneomorphae</taxon>
        <taxon>Entelegynae</taxon>
        <taxon>Araneoidea</taxon>
        <taxon>Araneidae</taxon>
        <taxon>Caerostris</taxon>
    </lineage>
</organism>
<accession>A0AAV4WU26</accession>
<dbReference type="Proteomes" id="UP001054837">
    <property type="component" value="Unassembled WGS sequence"/>
</dbReference>
<proteinExistence type="predicted"/>
<evidence type="ECO:0000256" key="6">
    <source>
        <dbReference type="ARBA" id="ARBA00023125"/>
    </source>
</evidence>
<dbReference type="AlphaFoldDB" id="A0AAV4WU26"/>
<comment type="subcellular location">
    <subcellularLocation>
        <location evidence="1">Nucleus</location>
    </subcellularLocation>
</comment>
<dbReference type="Pfam" id="PF13909">
    <property type="entry name" value="zf-H2C2_5"/>
    <property type="match status" value="1"/>
</dbReference>
<feature type="domain" description="C2H2-type" evidence="9">
    <location>
        <begin position="1"/>
        <end position="27"/>
    </location>
</feature>
<evidence type="ECO:0000256" key="7">
    <source>
        <dbReference type="ARBA" id="ARBA00023242"/>
    </source>
</evidence>
<dbReference type="InterPro" id="IPR050589">
    <property type="entry name" value="Ikaros_C2H2-ZF"/>
</dbReference>
<comment type="caution">
    <text evidence="10">The sequence shown here is derived from an EMBL/GenBank/DDBJ whole genome shotgun (WGS) entry which is preliminary data.</text>
</comment>
<dbReference type="SMART" id="SM00355">
    <property type="entry name" value="ZnF_C2H2"/>
    <property type="match status" value="3"/>
</dbReference>
<evidence type="ECO:0000256" key="8">
    <source>
        <dbReference type="PROSITE-ProRule" id="PRU00042"/>
    </source>
</evidence>
<dbReference type="PANTHER" id="PTHR24404">
    <property type="entry name" value="ZINC FINGER PROTEIN"/>
    <property type="match status" value="1"/>
</dbReference>
<evidence type="ECO:0000256" key="3">
    <source>
        <dbReference type="ARBA" id="ARBA00022737"/>
    </source>
</evidence>
<evidence type="ECO:0000313" key="11">
    <source>
        <dbReference type="Proteomes" id="UP001054837"/>
    </source>
</evidence>
<dbReference type="GO" id="GO:0000978">
    <property type="term" value="F:RNA polymerase II cis-regulatory region sequence-specific DNA binding"/>
    <property type="evidence" value="ECO:0007669"/>
    <property type="project" value="TreeGrafter"/>
</dbReference>
<evidence type="ECO:0000313" key="10">
    <source>
        <dbReference type="EMBL" id="GIY85038.1"/>
    </source>
</evidence>
<keyword evidence="11" id="KW-1185">Reference proteome</keyword>
<dbReference type="GO" id="GO:0003700">
    <property type="term" value="F:DNA-binding transcription factor activity"/>
    <property type="evidence" value="ECO:0007669"/>
    <property type="project" value="TreeGrafter"/>
</dbReference>
<keyword evidence="3" id="KW-0677">Repeat</keyword>
<dbReference type="PROSITE" id="PS00028">
    <property type="entry name" value="ZINC_FINGER_C2H2_1"/>
    <property type="match status" value="1"/>
</dbReference>
<dbReference type="GO" id="GO:0008270">
    <property type="term" value="F:zinc ion binding"/>
    <property type="evidence" value="ECO:0007669"/>
    <property type="project" value="UniProtKB-KW"/>
</dbReference>
<evidence type="ECO:0000256" key="5">
    <source>
        <dbReference type="ARBA" id="ARBA00022833"/>
    </source>
</evidence>
<dbReference type="SUPFAM" id="SSF57667">
    <property type="entry name" value="beta-beta-alpha zinc fingers"/>
    <property type="match status" value="1"/>
</dbReference>
<dbReference type="InterPro" id="IPR036236">
    <property type="entry name" value="Znf_C2H2_sf"/>
</dbReference>
<dbReference type="EMBL" id="BPLQ01015000">
    <property type="protein sequence ID" value="GIY85038.1"/>
    <property type="molecule type" value="Genomic_DNA"/>
</dbReference>
<dbReference type="FunFam" id="3.30.160.60:FF:000145">
    <property type="entry name" value="Zinc finger protein 574"/>
    <property type="match status" value="1"/>
</dbReference>
<name>A0AAV4WU26_9ARAC</name>
<evidence type="ECO:0000256" key="1">
    <source>
        <dbReference type="ARBA" id="ARBA00004123"/>
    </source>
</evidence>
<feature type="domain" description="C2H2-type" evidence="9">
    <location>
        <begin position="40"/>
        <end position="67"/>
    </location>
</feature>
<keyword evidence="4 8" id="KW-0863">Zinc-finger</keyword>
<dbReference type="Gene3D" id="3.30.160.60">
    <property type="entry name" value="Classic Zinc Finger"/>
    <property type="match status" value="3"/>
</dbReference>
<dbReference type="GO" id="GO:0006357">
    <property type="term" value="P:regulation of transcription by RNA polymerase II"/>
    <property type="evidence" value="ECO:0007669"/>
    <property type="project" value="TreeGrafter"/>
</dbReference>
<dbReference type="Pfam" id="PF00096">
    <property type="entry name" value="zf-C2H2"/>
    <property type="match status" value="2"/>
</dbReference>
<sequence>MCSVCNYTTDRSNNLKKHFLIHTGQPNLKTNTRMRGSKIHVCSECSYATVRKADLWKHMVVHSGFRPFQCQMCLKSFKRKDHLELHLRTHYQ</sequence>
<protein>
    <recommendedName>
        <fullName evidence="9">C2H2-type domain-containing protein</fullName>
    </recommendedName>
</protein>
<evidence type="ECO:0000256" key="2">
    <source>
        <dbReference type="ARBA" id="ARBA00022723"/>
    </source>
</evidence>
<dbReference type="InterPro" id="IPR013087">
    <property type="entry name" value="Znf_C2H2_type"/>
</dbReference>
<dbReference type="PROSITE" id="PS50157">
    <property type="entry name" value="ZINC_FINGER_C2H2_2"/>
    <property type="match status" value="3"/>
</dbReference>
<gene>
    <name evidence="10" type="ORF">CDAR_524111</name>
</gene>
<keyword evidence="6" id="KW-0238">DNA-binding</keyword>
<evidence type="ECO:0000256" key="4">
    <source>
        <dbReference type="ARBA" id="ARBA00022771"/>
    </source>
</evidence>
<keyword evidence="2" id="KW-0479">Metal-binding</keyword>
<dbReference type="GO" id="GO:0005634">
    <property type="term" value="C:nucleus"/>
    <property type="evidence" value="ECO:0007669"/>
    <property type="project" value="UniProtKB-SubCell"/>
</dbReference>
<dbReference type="PANTHER" id="PTHR24404:SF114">
    <property type="entry name" value="KLUMPFUSS, ISOFORM B-RELATED"/>
    <property type="match status" value="1"/>
</dbReference>
<feature type="domain" description="C2H2-type" evidence="9">
    <location>
        <begin position="68"/>
        <end position="92"/>
    </location>
</feature>
<reference evidence="10 11" key="1">
    <citation type="submission" date="2021-06" db="EMBL/GenBank/DDBJ databases">
        <title>Caerostris darwini draft genome.</title>
        <authorList>
            <person name="Kono N."/>
            <person name="Arakawa K."/>
        </authorList>
    </citation>
    <scope>NUCLEOTIDE SEQUENCE [LARGE SCALE GENOMIC DNA]</scope>
</reference>
<keyword evidence="7" id="KW-0539">Nucleus</keyword>